<dbReference type="KEGG" id="sfi:SFUL_2060"/>
<sequence>MGFGLRTGRSQSDCLEAWGGMGRRLCCSIAFVAAVVALTVSCGWAVAIHAAEISADQVEGRWTSEADTSLTFHEDRTFTAEHFDKLPVAHDCGEPSALSSGRWAFYVPAEGDQFNTADETAARGTVLSLIFTTGDCEVRAYLFGDDGAPVMCPTGDADVGCPGDGYLHRN</sequence>
<proteinExistence type="predicted"/>
<name>N0CN50_STRMI</name>
<dbReference type="HOGENOM" id="CLU_1569804_0_0_11"/>
<keyword evidence="1" id="KW-0812">Transmembrane</keyword>
<accession>N0CN50</accession>
<keyword evidence="1" id="KW-0472">Membrane</keyword>
<keyword evidence="2" id="KW-0449">Lipoprotein</keyword>
<organism evidence="2 3">
    <name type="scientific">Streptomyces microflavus DSM 40593</name>
    <dbReference type="NCBI Taxonomy" id="1303692"/>
    <lineage>
        <taxon>Bacteria</taxon>
        <taxon>Bacillati</taxon>
        <taxon>Actinomycetota</taxon>
        <taxon>Actinomycetes</taxon>
        <taxon>Kitasatosporales</taxon>
        <taxon>Streptomycetaceae</taxon>
        <taxon>Streptomyces</taxon>
    </lineage>
</organism>
<feature type="transmembrane region" description="Helical" evidence="1">
    <location>
        <begin position="25"/>
        <end position="47"/>
    </location>
</feature>
<evidence type="ECO:0000256" key="1">
    <source>
        <dbReference type="SAM" id="Phobius"/>
    </source>
</evidence>
<reference evidence="2 3" key="1">
    <citation type="submission" date="2013-04" db="EMBL/GenBank/DDBJ databases">
        <title>Complete genome sequence of Streptomyces fulvissimus.</title>
        <authorList>
            <person name="Myronovskyi M."/>
            <person name="Tokovenko B."/>
            <person name="Manderscheid N."/>
            <person name="Petzke L."/>
            <person name="Luzhetskyy A."/>
        </authorList>
    </citation>
    <scope>NUCLEOTIDE SEQUENCE [LARGE SCALE GENOMIC DNA]</scope>
    <source>
        <strain evidence="2 3">DSM 40593</strain>
    </source>
</reference>
<evidence type="ECO:0000313" key="3">
    <source>
        <dbReference type="Proteomes" id="UP000013304"/>
    </source>
</evidence>
<dbReference type="EMBL" id="CP005080">
    <property type="protein sequence ID" value="AGK77020.1"/>
    <property type="molecule type" value="Genomic_DNA"/>
</dbReference>
<dbReference type="OrthoDB" id="4173246at2"/>
<evidence type="ECO:0000313" key="2">
    <source>
        <dbReference type="EMBL" id="AGK77020.1"/>
    </source>
</evidence>
<dbReference type="Proteomes" id="UP000013304">
    <property type="component" value="Chromosome"/>
</dbReference>
<dbReference type="PATRIC" id="fig|1303692.3.peg.2081"/>
<gene>
    <name evidence="2" type="ORF">SFUL_2060</name>
</gene>
<keyword evidence="1" id="KW-1133">Transmembrane helix</keyword>
<dbReference type="AlphaFoldDB" id="N0CN50"/>
<protein>
    <submittedName>
        <fullName evidence="2">Lipoprotein</fullName>
    </submittedName>
</protein>
<dbReference type="eggNOG" id="ENOG5032MZM">
    <property type="taxonomic scope" value="Bacteria"/>
</dbReference>